<dbReference type="EMBL" id="BSUZ01000001">
    <property type="protein sequence ID" value="GMA87862.1"/>
    <property type="molecule type" value="Genomic_DNA"/>
</dbReference>
<comment type="caution">
    <text evidence="2">The sequence shown here is derived from an EMBL/GenBank/DDBJ whole genome shotgun (WGS) entry which is preliminary data.</text>
</comment>
<gene>
    <name evidence="2" type="ORF">GCM10025868_31120</name>
</gene>
<evidence type="ECO:0000256" key="1">
    <source>
        <dbReference type="SAM" id="Phobius"/>
    </source>
</evidence>
<protein>
    <recommendedName>
        <fullName evidence="4">NADH-Ubiquinone oxidoreductase (complex I) chain 5 N-terminal domain-containing protein</fullName>
    </recommendedName>
</protein>
<feature type="transmembrane region" description="Helical" evidence="1">
    <location>
        <begin position="12"/>
        <end position="36"/>
    </location>
</feature>
<feature type="transmembrane region" description="Helical" evidence="1">
    <location>
        <begin position="48"/>
        <end position="69"/>
    </location>
</feature>
<keyword evidence="1" id="KW-1133">Transmembrane helix</keyword>
<keyword evidence="3" id="KW-1185">Reference proteome</keyword>
<evidence type="ECO:0008006" key="4">
    <source>
        <dbReference type="Google" id="ProtNLM"/>
    </source>
</evidence>
<evidence type="ECO:0000313" key="2">
    <source>
        <dbReference type="EMBL" id="GMA87862.1"/>
    </source>
</evidence>
<reference evidence="3" key="1">
    <citation type="journal article" date="2019" name="Int. J. Syst. Evol. Microbiol.">
        <title>The Global Catalogue of Microorganisms (GCM) 10K type strain sequencing project: providing services to taxonomists for standard genome sequencing and annotation.</title>
        <authorList>
            <consortium name="The Broad Institute Genomics Platform"/>
            <consortium name="The Broad Institute Genome Sequencing Center for Infectious Disease"/>
            <person name="Wu L."/>
            <person name="Ma J."/>
        </authorList>
    </citation>
    <scope>NUCLEOTIDE SEQUENCE [LARGE SCALE GENOMIC DNA]</scope>
    <source>
        <strain evidence="3">NBRC 108730</strain>
    </source>
</reference>
<sequence>MLAAEGAFHTTAASGAFSLTWLLVGLPLLGAAVLLLGGRRTDRFGHLVGTLCSWGAFVVAAILFVALLGESESGRSIDQHLFGLGAGRRLPGSTPGCCSTRCRWRSCCW</sequence>
<evidence type="ECO:0000313" key="3">
    <source>
        <dbReference type="Proteomes" id="UP001157017"/>
    </source>
</evidence>
<proteinExistence type="predicted"/>
<dbReference type="Proteomes" id="UP001157017">
    <property type="component" value="Unassembled WGS sequence"/>
</dbReference>
<keyword evidence="1" id="KW-0812">Transmembrane</keyword>
<keyword evidence="1" id="KW-0472">Membrane</keyword>
<name>A0ABQ6JJB9_9ACTN</name>
<accession>A0ABQ6JJB9</accession>
<organism evidence="2 3">
    <name type="scientific">Angustibacter aerolatus</name>
    <dbReference type="NCBI Taxonomy" id="1162965"/>
    <lineage>
        <taxon>Bacteria</taxon>
        <taxon>Bacillati</taxon>
        <taxon>Actinomycetota</taxon>
        <taxon>Actinomycetes</taxon>
        <taxon>Kineosporiales</taxon>
        <taxon>Kineosporiaceae</taxon>
    </lineage>
</organism>